<gene>
    <name evidence="3" type="ORF">BDP81DRAFT_405169</name>
</gene>
<proteinExistence type="predicted"/>
<dbReference type="AlphaFoldDB" id="A0AAJ0EGF9"/>
<feature type="coiled-coil region" evidence="1">
    <location>
        <begin position="653"/>
        <end position="687"/>
    </location>
</feature>
<dbReference type="GeneID" id="85473792"/>
<name>A0AAJ0EGF9_9PEZI</name>
<organism evidence="3 4">
    <name type="scientific">Colletotrichum phormii</name>
    <dbReference type="NCBI Taxonomy" id="359342"/>
    <lineage>
        <taxon>Eukaryota</taxon>
        <taxon>Fungi</taxon>
        <taxon>Dikarya</taxon>
        <taxon>Ascomycota</taxon>
        <taxon>Pezizomycotina</taxon>
        <taxon>Sordariomycetes</taxon>
        <taxon>Hypocreomycetidae</taxon>
        <taxon>Glomerellales</taxon>
        <taxon>Glomerellaceae</taxon>
        <taxon>Colletotrichum</taxon>
        <taxon>Colletotrichum acutatum species complex</taxon>
    </lineage>
</organism>
<comment type="caution">
    <text evidence="3">The sequence shown here is derived from an EMBL/GenBank/DDBJ whole genome shotgun (WGS) entry which is preliminary data.</text>
</comment>
<evidence type="ECO:0000313" key="3">
    <source>
        <dbReference type="EMBL" id="KAK1638078.1"/>
    </source>
</evidence>
<feature type="region of interest" description="Disordered" evidence="2">
    <location>
        <begin position="692"/>
        <end position="726"/>
    </location>
</feature>
<feature type="compositionally biased region" description="Pro residues" evidence="2">
    <location>
        <begin position="428"/>
        <end position="437"/>
    </location>
</feature>
<dbReference type="RefSeq" id="XP_060446685.1">
    <property type="nucleotide sequence ID" value="XM_060588930.1"/>
</dbReference>
<sequence>MDRQSLGQRSSSMAHQSRKRTADVLNESEDDHEAPQRSTNPSKRRGQASTKAPTKHKMTTIRYSEEVAKQAMRKEIVHTPALVDLHNEILRTVTTTRQTEGLLLGANTYHSTTKSVLRNKGQAEIVDINRYLTAEIFIRTDNWAAKPLADWFNMVHEARLEKQFRNKYWAANQRANKESIPHLFRKIRRPFIRSNPGLADEYWADAKRIMRRSVWVPGPEHPIIRSAVAIMACADEDPKYKETQEHITQVWIAWCLLQGDSCIETSYLASMIYDRANKNTAVATCFSHEFADLRRAKIAHSDFSQYSKWLQMHGRCHIITFDELMERQIVVSRDGGVQYPTNNTRQSGNNNQAGTRKSLTNQGRTPEELFESLAISRPQQQGRLHEETRSATNNYNSNQQKKKKAAYGTEAGSSVNFDGPTTRAQPIIPKPPAPKPSPFTSAASTSPVPISQAQISTAKRHSARNSSATTPSAEDIAPSASTGTTALAAIASIATAPNPVVATMASSDSNTTRPMTPADVKDMVNEMMKSRNVVTEATVEGIIDRKLAPVLEAVAEAKGDLKKASDALQDMEKKWLAMELRQKEVSDTVNRLYQKQFSIDKTVAATEKALTPIENALSARKTDVREAIKGFKGDIKAVNYKQEVLEEEQEYIHETVKAEMKQIMDDIRAIKEKQEAYEKSLAAAMSELHEKTLSSFRSSNGEKSADSITCAPYAPTSKKGPSTRNK</sequence>
<evidence type="ECO:0000256" key="2">
    <source>
        <dbReference type="SAM" id="MobiDB-lite"/>
    </source>
</evidence>
<evidence type="ECO:0000256" key="1">
    <source>
        <dbReference type="SAM" id="Coils"/>
    </source>
</evidence>
<feature type="compositionally biased region" description="Polar residues" evidence="2">
    <location>
        <begin position="339"/>
        <end position="364"/>
    </location>
</feature>
<feature type="compositionally biased region" description="Polar residues" evidence="2">
    <location>
        <begin position="1"/>
        <end position="15"/>
    </location>
</feature>
<feature type="compositionally biased region" description="Low complexity" evidence="2">
    <location>
        <begin position="438"/>
        <end position="449"/>
    </location>
</feature>
<feature type="region of interest" description="Disordered" evidence="2">
    <location>
        <begin position="335"/>
        <end position="479"/>
    </location>
</feature>
<dbReference type="EMBL" id="JAHMHQ010000007">
    <property type="protein sequence ID" value="KAK1638078.1"/>
    <property type="molecule type" value="Genomic_DNA"/>
</dbReference>
<feature type="region of interest" description="Disordered" evidence="2">
    <location>
        <begin position="1"/>
        <end position="61"/>
    </location>
</feature>
<protein>
    <submittedName>
        <fullName evidence="3">Uncharacterized protein</fullName>
    </submittedName>
</protein>
<keyword evidence="1" id="KW-0175">Coiled coil</keyword>
<accession>A0AAJ0EGF9</accession>
<feature type="compositionally biased region" description="Polar residues" evidence="2">
    <location>
        <begin position="36"/>
        <end position="52"/>
    </location>
</feature>
<reference evidence="3" key="1">
    <citation type="submission" date="2021-06" db="EMBL/GenBank/DDBJ databases">
        <title>Comparative genomics, transcriptomics and evolutionary studies reveal genomic signatures of adaptation to plant cell wall in hemibiotrophic fungi.</title>
        <authorList>
            <consortium name="DOE Joint Genome Institute"/>
            <person name="Baroncelli R."/>
            <person name="Diaz J.F."/>
            <person name="Benocci T."/>
            <person name="Peng M."/>
            <person name="Battaglia E."/>
            <person name="Haridas S."/>
            <person name="Andreopoulos W."/>
            <person name="Labutti K."/>
            <person name="Pangilinan J."/>
            <person name="Floch G.L."/>
            <person name="Makela M.R."/>
            <person name="Henrissat B."/>
            <person name="Grigoriev I.V."/>
            <person name="Crouch J.A."/>
            <person name="De Vries R.P."/>
            <person name="Sukno S.A."/>
            <person name="Thon M.R."/>
        </authorList>
    </citation>
    <scope>NUCLEOTIDE SEQUENCE</scope>
    <source>
        <strain evidence="3">CBS 102054</strain>
    </source>
</reference>
<feature type="compositionally biased region" description="Polar residues" evidence="2">
    <location>
        <begin position="693"/>
        <end position="702"/>
    </location>
</feature>
<dbReference type="Proteomes" id="UP001243989">
    <property type="component" value="Unassembled WGS sequence"/>
</dbReference>
<keyword evidence="4" id="KW-1185">Reference proteome</keyword>
<evidence type="ECO:0000313" key="4">
    <source>
        <dbReference type="Proteomes" id="UP001243989"/>
    </source>
</evidence>